<evidence type="ECO:0000313" key="2">
    <source>
        <dbReference type="Proteomes" id="UP001652583"/>
    </source>
</evidence>
<dbReference type="RefSeq" id="XP_053059299.1">
    <property type="nucleotide sequence ID" value="XM_053203324.1"/>
</dbReference>
<evidence type="ECO:0000256" key="1">
    <source>
        <dbReference type="SAM" id="MobiDB-lite"/>
    </source>
</evidence>
<dbReference type="GeneID" id="128311800"/>
<proteinExistence type="predicted"/>
<accession>A0ABM3NIQ4</accession>
<feature type="compositionally biased region" description="Polar residues" evidence="1">
    <location>
        <begin position="73"/>
        <end position="82"/>
    </location>
</feature>
<protein>
    <submittedName>
        <fullName evidence="3">Uncharacterized protein LOC128311800 isoform X1</fullName>
    </submittedName>
</protein>
<evidence type="ECO:0000313" key="3">
    <source>
        <dbReference type="RefSeq" id="XP_053059299.1"/>
    </source>
</evidence>
<gene>
    <name evidence="3" type="primary">LOC128311800</name>
</gene>
<feature type="region of interest" description="Disordered" evidence="1">
    <location>
        <begin position="1"/>
        <end position="21"/>
    </location>
</feature>
<sequence>MRREETGAMSGENGTLQPLSFRGRIPRRAEGRPPYPTPNFTAQADFYANSSHLPIGVMPENCQAFQVIPVCSQTRQSTSRGGQTEGDTEPEAGSRPLSCQHRTQREEKRERFKRTYKLRDLQSSLINCNLWTLMDPYLNKLSKSCEIRKRNY</sequence>
<organism evidence="2 3">
    <name type="scientific">Acinonyx jubatus</name>
    <name type="common">Cheetah</name>
    <dbReference type="NCBI Taxonomy" id="32536"/>
    <lineage>
        <taxon>Eukaryota</taxon>
        <taxon>Metazoa</taxon>
        <taxon>Chordata</taxon>
        <taxon>Craniata</taxon>
        <taxon>Vertebrata</taxon>
        <taxon>Euteleostomi</taxon>
        <taxon>Mammalia</taxon>
        <taxon>Eutheria</taxon>
        <taxon>Laurasiatheria</taxon>
        <taxon>Carnivora</taxon>
        <taxon>Feliformia</taxon>
        <taxon>Felidae</taxon>
        <taxon>Felinae</taxon>
        <taxon>Acinonyx</taxon>
    </lineage>
</organism>
<name>A0ABM3NIQ4_ACIJB</name>
<feature type="region of interest" description="Disordered" evidence="1">
    <location>
        <begin position="73"/>
        <end position="111"/>
    </location>
</feature>
<dbReference type="Proteomes" id="UP001652583">
    <property type="component" value="Chromosome D1"/>
</dbReference>
<keyword evidence="2" id="KW-1185">Reference proteome</keyword>
<reference evidence="3" key="1">
    <citation type="submission" date="2025-08" db="UniProtKB">
        <authorList>
            <consortium name="RefSeq"/>
        </authorList>
    </citation>
    <scope>IDENTIFICATION</scope>
    <source>
        <tissue evidence="3">Blood</tissue>
    </source>
</reference>